<dbReference type="Proteomes" id="UP001419268">
    <property type="component" value="Unassembled WGS sequence"/>
</dbReference>
<feature type="compositionally biased region" description="Low complexity" evidence="1">
    <location>
        <begin position="57"/>
        <end position="72"/>
    </location>
</feature>
<gene>
    <name evidence="2" type="ORF">Scep_020421</name>
</gene>
<keyword evidence="3" id="KW-1185">Reference proteome</keyword>
<proteinExistence type="predicted"/>
<sequence length="109" mass="11815">MVELVCNVLSVSGASVQQRWSRFAEAVEQVCSGGSQKADMRCGARRSSVQKRQEAEASGQQQQHAACASAAAMRQTDRDAGVVQAPTEASQQTRQKNKEERPTIRALIP</sequence>
<evidence type="ECO:0000313" key="3">
    <source>
        <dbReference type="Proteomes" id="UP001419268"/>
    </source>
</evidence>
<dbReference type="AlphaFoldDB" id="A0AAP0ICW3"/>
<comment type="caution">
    <text evidence="2">The sequence shown here is derived from an EMBL/GenBank/DDBJ whole genome shotgun (WGS) entry which is preliminary data.</text>
</comment>
<evidence type="ECO:0000256" key="1">
    <source>
        <dbReference type="SAM" id="MobiDB-lite"/>
    </source>
</evidence>
<evidence type="ECO:0000313" key="2">
    <source>
        <dbReference type="EMBL" id="KAK9112902.1"/>
    </source>
</evidence>
<protein>
    <submittedName>
        <fullName evidence="2">Uncharacterized protein</fullName>
    </submittedName>
</protein>
<reference evidence="2 3" key="1">
    <citation type="submission" date="2024-01" db="EMBL/GenBank/DDBJ databases">
        <title>Genome assemblies of Stephania.</title>
        <authorList>
            <person name="Yang L."/>
        </authorList>
    </citation>
    <scope>NUCLEOTIDE SEQUENCE [LARGE SCALE GENOMIC DNA]</scope>
    <source>
        <strain evidence="2">JXDWG</strain>
        <tissue evidence="2">Leaf</tissue>
    </source>
</reference>
<accession>A0AAP0ICW3</accession>
<feature type="region of interest" description="Disordered" evidence="1">
    <location>
        <begin position="34"/>
        <end position="109"/>
    </location>
</feature>
<dbReference type="EMBL" id="JBBNAG010000008">
    <property type="protein sequence ID" value="KAK9112902.1"/>
    <property type="molecule type" value="Genomic_DNA"/>
</dbReference>
<name>A0AAP0ICW3_9MAGN</name>
<organism evidence="2 3">
    <name type="scientific">Stephania cephalantha</name>
    <dbReference type="NCBI Taxonomy" id="152367"/>
    <lineage>
        <taxon>Eukaryota</taxon>
        <taxon>Viridiplantae</taxon>
        <taxon>Streptophyta</taxon>
        <taxon>Embryophyta</taxon>
        <taxon>Tracheophyta</taxon>
        <taxon>Spermatophyta</taxon>
        <taxon>Magnoliopsida</taxon>
        <taxon>Ranunculales</taxon>
        <taxon>Menispermaceae</taxon>
        <taxon>Menispermoideae</taxon>
        <taxon>Cissampelideae</taxon>
        <taxon>Stephania</taxon>
    </lineage>
</organism>